<dbReference type="Pfam" id="PF00069">
    <property type="entry name" value="Pkinase"/>
    <property type="match status" value="1"/>
</dbReference>
<dbReference type="SMART" id="SM00220">
    <property type="entry name" value="S_TKc"/>
    <property type="match status" value="1"/>
</dbReference>
<dbReference type="GO" id="GO:0004674">
    <property type="term" value="F:protein serine/threonine kinase activity"/>
    <property type="evidence" value="ECO:0007669"/>
    <property type="project" value="TreeGrafter"/>
</dbReference>
<proteinExistence type="predicted"/>
<dbReference type="PANTHER" id="PTHR24359:SF37">
    <property type="entry name" value="PROTEIN KINASE DOMAIN-CONTAINING PROTEIN"/>
    <property type="match status" value="1"/>
</dbReference>
<dbReference type="Proteomes" id="UP000829685">
    <property type="component" value="Unassembled WGS sequence"/>
</dbReference>
<keyword evidence="4" id="KW-1185">Reference proteome</keyword>
<organism evidence="3 4">
    <name type="scientific">Neoarthrinium moseri</name>
    <dbReference type="NCBI Taxonomy" id="1658444"/>
    <lineage>
        <taxon>Eukaryota</taxon>
        <taxon>Fungi</taxon>
        <taxon>Dikarya</taxon>
        <taxon>Ascomycota</taxon>
        <taxon>Pezizomycotina</taxon>
        <taxon>Sordariomycetes</taxon>
        <taxon>Xylariomycetidae</taxon>
        <taxon>Amphisphaeriales</taxon>
        <taxon>Apiosporaceae</taxon>
        <taxon>Neoarthrinium</taxon>
    </lineage>
</organism>
<dbReference type="InterPro" id="IPR011009">
    <property type="entry name" value="Kinase-like_dom_sf"/>
</dbReference>
<reference evidence="3" key="1">
    <citation type="submission" date="2021-03" db="EMBL/GenBank/DDBJ databases">
        <title>Revisited historic fungal species revealed as producer of novel bioactive compounds through whole genome sequencing and comparative genomics.</title>
        <authorList>
            <person name="Vignolle G.A."/>
            <person name="Hochenegger N."/>
            <person name="Mach R.L."/>
            <person name="Mach-Aigner A.R."/>
            <person name="Javad Rahimi M."/>
            <person name="Salim K.A."/>
            <person name="Chan C.M."/>
            <person name="Lim L.B.L."/>
            <person name="Cai F."/>
            <person name="Druzhinina I.S."/>
            <person name="U'Ren J.M."/>
            <person name="Derntl C."/>
        </authorList>
    </citation>
    <scope>NUCLEOTIDE SEQUENCE</scope>
    <source>
        <strain evidence="3">TUCIM 5799</strain>
    </source>
</reference>
<dbReference type="PROSITE" id="PS50011">
    <property type="entry name" value="PROTEIN_KINASE_DOM"/>
    <property type="match status" value="1"/>
</dbReference>
<dbReference type="SUPFAM" id="SSF56112">
    <property type="entry name" value="Protein kinase-like (PK-like)"/>
    <property type="match status" value="1"/>
</dbReference>
<evidence type="ECO:0000313" key="4">
    <source>
        <dbReference type="Proteomes" id="UP000829685"/>
    </source>
</evidence>
<gene>
    <name evidence="3" type="ORF">JX265_000315</name>
</gene>
<protein>
    <recommendedName>
        <fullName evidence="2">Protein kinase domain-containing protein</fullName>
    </recommendedName>
</protein>
<dbReference type="InterPro" id="IPR000719">
    <property type="entry name" value="Prot_kinase_dom"/>
</dbReference>
<dbReference type="CDD" id="cd00180">
    <property type="entry name" value="PKc"/>
    <property type="match status" value="1"/>
</dbReference>
<dbReference type="AlphaFoldDB" id="A0A9P9WYI8"/>
<accession>A0A9P9WYI8</accession>
<sequence>MDTSGDLYEQQENEFQVSPDFRRPLLDTPTSWRDQPTHVRNIPSATPWPLPALALSEAEQSSTCQDRGDSGHLENTIQLLATETTIQPRPDLLAEVGSGMRNSDSRQDLADSEDDSSTNSLQGIQDALHAATLDHPSNNGTRFIPIDDFDRLMTRENVRESCKSLTVEGSLETLVADIWDPHSYNNIHGQRLSTSRRKLFAILIALGKAQKIKSFIKCAIWDKDLPVQQNKYGGQWVCHQDGNDKGDLIYLDFMKKWRLPEQRWFDTYQWWMLSPIFDGLNGKVLFYPLHNQIVLPFIQEEENEYDFQNGGFGEVRRVKIHPAHHNLSSSSARDQRLTTSTINMEFETAKNPSFAIKRLFSSSNSKSTFKREVEALKRFSSGECKFLIKLLATYEHGGYYHLVFPWADGNLQELWQRNPNPEHSYNSIRWLATQCWGVAEALRRIHDNLFDEGANSGQSATRGRHGDIKPENILYFVDSAATDHDLTQIQLKISDFGLARWHTEKSNQPIYENGTQRDATYRAPEHDLTKSISQPADIWPLACLFFEFLTWYLRGWEGVEKQTDARVDESNALFVKEDNYFNNKQANGESKLGVILKECVVKWFDELHHDLRCTQFIADFLELISDRMMRIRIESRAECTEIVQALEGMKDNANAKKYGLRSPE</sequence>
<feature type="domain" description="Protein kinase" evidence="2">
    <location>
        <begin position="301"/>
        <end position="649"/>
    </location>
</feature>
<dbReference type="Gene3D" id="1.10.510.10">
    <property type="entry name" value="Transferase(Phosphotransferase) domain 1"/>
    <property type="match status" value="1"/>
</dbReference>
<dbReference type="PANTHER" id="PTHR24359">
    <property type="entry name" value="SERINE/THREONINE-PROTEIN KINASE SBK1"/>
    <property type="match status" value="1"/>
</dbReference>
<feature type="region of interest" description="Disordered" evidence="1">
    <location>
        <begin position="95"/>
        <end position="120"/>
    </location>
</feature>
<feature type="region of interest" description="Disordered" evidence="1">
    <location>
        <begin position="1"/>
        <end position="47"/>
    </location>
</feature>
<evidence type="ECO:0000256" key="1">
    <source>
        <dbReference type="SAM" id="MobiDB-lite"/>
    </source>
</evidence>
<dbReference type="GO" id="GO:0005524">
    <property type="term" value="F:ATP binding"/>
    <property type="evidence" value="ECO:0007669"/>
    <property type="project" value="InterPro"/>
</dbReference>
<evidence type="ECO:0000259" key="2">
    <source>
        <dbReference type="PROSITE" id="PS50011"/>
    </source>
</evidence>
<evidence type="ECO:0000313" key="3">
    <source>
        <dbReference type="EMBL" id="KAI1881489.1"/>
    </source>
</evidence>
<comment type="caution">
    <text evidence="3">The sequence shown here is derived from an EMBL/GenBank/DDBJ whole genome shotgun (WGS) entry which is preliminary data.</text>
</comment>
<dbReference type="EMBL" id="JAFIMR010000001">
    <property type="protein sequence ID" value="KAI1881489.1"/>
    <property type="molecule type" value="Genomic_DNA"/>
</dbReference>
<name>A0A9P9WYI8_9PEZI</name>